<evidence type="ECO:0000256" key="1">
    <source>
        <dbReference type="ARBA" id="ARBA00008857"/>
    </source>
</evidence>
<dbReference type="RefSeq" id="WP_235869240.1">
    <property type="nucleotide sequence ID" value="NZ_PEIB01000003.1"/>
</dbReference>
<proteinExistence type="inferred from homology"/>
<evidence type="ECO:0000313" key="7">
    <source>
        <dbReference type="Proteomes" id="UP000290287"/>
    </source>
</evidence>
<dbReference type="Pfam" id="PF14659">
    <property type="entry name" value="Phage_int_SAM_3"/>
    <property type="match status" value="1"/>
</dbReference>
<dbReference type="InterPro" id="IPR004107">
    <property type="entry name" value="Integrase_SAM-like_N"/>
</dbReference>
<dbReference type="GO" id="GO:0015074">
    <property type="term" value="P:DNA integration"/>
    <property type="evidence" value="ECO:0007669"/>
    <property type="project" value="UniProtKB-KW"/>
</dbReference>
<dbReference type="Gene3D" id="1.10.150.130">
    <property type="match status" value="1"/>
</dbReference>
<dbReference type="Proteomes" id="UP000290287">
    <property type="component" value="Unassembled WGS sequence"/>
</dbReference>
<dbReference type="GO" id="GO:0003677">
    <property type="term" value="F:DNA binding"/>
    <property type="evidence" value="ECO:0007669"/>
    <property type="project" value="UniProtKB-KW"/>
</dbReference>
<organism evidence="6 7">
    <name type="scientific">Veronia nyctiphanis</name>
    <dbReference type="NCBI Taxonomy" id="1278244"/>
    <lineage>
        <taxon>Bacteria</taxon>
        <taxon>Pseudomonadati</taxon>
        <taxon>Pseudomonadota</taxon>
        <taxon>Gammaproteobacteria</taxon>
        <taxon>Vibrionales</taxon>
        <taxon>Vibrionaceae</taxon>
        <taxon>Veronia</taxon>
    </lineage>
</organism>
<dbReference type="InterPro" id="IPR050808">
    <property type="entry name" value="Phage_Integrase"/>
</dbReference>
<reference evidence="6 7" key="1">
    <citation type="submission" date="2017-10" db="EMBL/GenBank/DDBJ databases">
        <title>Nyctiphanis sp. nov., isolated from the stomach of the euphausiid Nyctiphanes simplex (Hansen, 1911) in the Gulf of California.</title>
        <authorList>
            <person name="Gomez-Gil B."/>
            <person name="Aguilar-Mendez M."/>
            <person name="Lopez-Cortes A."/>
            <person name="Gomez-Gutierrez J."/>
            <person name="Roque A."/>
            <person name="Lang E."/>
            <person name="Gonzalez-Castillo A."/>
        </authorList>
    </citation>
    <scope>NUCLEOTIDE SEQUENCE [LARGE SCALE GENOMIC DNA]</scope>
    <source>
        <strain evidence="6 7">CAIM 600</strain>
    </source>
</reference>
<protein>
    <submittedName>
        <fullName evidence="6">Integrase</fullName>
    </submittedName>
</protein>
<dbReference type="InterPro" id="IPR013762">
    <property type="entry name" value="Integrase-like_cat_sf"/>
</dbReference>
<evidence type="ECO:0000256" key="2">
    <source>
        <dbReference type="ARBA" id="ARBA00022908"/>
    </source>
</evidence>
<comment type="caution">
    <text evidence="6">The sequence shown here is derived from an EMBL/GenBank/DDBJ whole genome shotgun (WGS) entry which is preliminary data.</text>
</comment>
<dbReference type="AlphaFoldDB" id="A0A4Q0YU00"/>
<gene>
    <name evidence="6" type="ORF">CS022_03915</name>
</gene>
<feature type="domain" description="Integrase SAM-like N-terminal" evidence="5">
    <location>
        <begin position="23"/>
        <end position="78"/>
    </location>
</feature>
<evidence type="ECO:0000313" key="6">
    <source>
        <dbReference type="EMBL" id="RXJ74223.1"/>
    </source>
</evidence>
<dbReference type="PANTHER" id="PTHR30629">
    <property type="entry name" value="PROPHAGE INTEGRASE"/>
    <property type="match status" value="1"/>
</dbReference>
<dbReference type="SUPFAM" id="SSF56349">
    <property type="entry name" value="DNA breaking-rejoining enzymes"/>
    <property type="match status" value="1"/>
</dbReference>
<name>A0A4Q0YU00_9GAMM</name>
<evidence type="ECO:0000256" key="4">
    <source>
        <dbReference type="ARBA" id="ARBA00023172"/>
    </source>
</evidence>
<comment type="similarity">
    <text evidence="1">Belongs to the 'phage' integrase family.</text>
</comment>
<evidence type="ECO:0000256" key="3">
    <source>
        <dbReference type="ARBA" id="ARBA00023125"/>
    </source>
</evidence>
<keyword evidence="2" id="KW-0229">DNA integration</keyword>
<dbReference type="InterPro" id="IPR010998">
    <property type="entry name" value="Integrase_recombinase_N"/>
</dbReference>
<dbReference type="EMBL" id="PEIB01000003">
    <property type="protein sequence ID" value="RXJ74223.1"/>
    <property type="molecule type" value="Genomic_DNA"/>
</dbReference>
<keyword evidence="7" id="KW-1185">Reference proteome</keyword>
<accession>A0A4Q0YU00</accession>
<evidence type="ECO:0000259" key="5">
    <source>
        <dbReference type="Pfam" id="PF14659"/>
    </source>
</evidence>
<dbReference type="InterPro" id="IPR011010">
    <property type="entry name" value="DNA_brk_join_enz"/>
</dbReference>
<dbReference type="PANTHER" id="PTHR30629:SF2">
    <property type="entry name" value="PROPHAGE INTEGRASE INTS-RELATED"/>
    <property type="match status" value="1"/>
</dbReference>
<keyword evidence="3" id="KW-0238">DNA-binding</keyword>
<keyword evidence="4" id="KW-0233">DNA recombination</keyword>
<dbReference type="Gene3D" id="1.10.443.10">
    <property type="entry name" value="Intergrase catalytic core"/>
    <property type="match status" value="1"/>
</dbReference>
<sequence length="215" mass="25093">MVELREEVKNPEIALTGDNEFTTLDDCVNYWLEPTVVHLKKGTQELYKSFAKNYYLNVFPDKDVEKISPREWMEWFDKISEHNRKFANSAFSKLRSCLNFCKSKFIINGTKLEMLRQQDVGIPSEKGSRVLRWHELAKIWIAIERSQASTANKSLHQLTMLIGNRLSELRLAKRSHFDLETGIWTVPKEISKMGNEIRRPIPPVAKPIIERLMMA</sequence>
<dbReference type="GO" id="GO:0006310">
    <property type="term" value="P:DNA recombination"/>
    <property type="evidence" value="ECO:0007669"/>
    <property type="project" value="UniProtKB-KW"/>
</dbReference>